<name>A0AAV6TL24_9ARAC</name>
<proteinExistence type="predicted"/>
<dbReference type="Proteomes" id="UP000827092">
    <property type="component" value="Unassembled WGS sequence"/>
</dbReference>
<dbReference type="AlphaFoldDB" id="A0AAV6TL24"/>
<dbReference type="PROSITE" id="PS00022">
    <property type="entry name" value="EGF_1"/>
    <property type="match status" value="1"/>
</dbReference>
<organism evidence="3 4">
    <name type="scientific">Oedothorax gibbosus</name>
    <dbReference type="NCBI Taxonomy" id="931172"/>
    <lineage>
        <taxon>Eukaryota</taxon>
        <taxon>Metazoa</taxon>
        <taxon>Ecdysozoa</taxon>
        <taxon>Arthropoda</taxon>
        <taxon>Chelicerata</taxon>
        <taxon>Arachnida</taxon>
        <taxon>Araneae</taxon>
        <taxon>Araneomorphae</taxon>
        <taxon>Entelegynae</taxon>
        <taxon>Araneoidea</taxon>
        <taxon>Linyphiidae</taxon>
        <taxon>Erigoninae</taxon>
        <taxon>Oedothorax</taxon>
    </lineage>
</organism>
<evidence type="ECO:0000313" key="3">
    <source>
        <dbReference type="EMBL" id="KAG8172186.1"/>
    </source>
</evidence>
<keyword evidence="1" id="KW-1015">Disulfide bond</keyword>
<dbReference type="InterPro" id="IPR000742">
    <property type="entry name" value="EGF"/>
</dbReference>
<evidence type="ECO:0000259" key="2">
    <source>
        <dbReference type="PROSITE" id="PS50026"/>
    </source>
</evidence>
<dbReference type="SMART" id="SM00181">
    <property type="entry name" value="EGF"/>
    <property type="match status" value="2"/>
</dbReference>
<evidence type="ECO:0000256" key="1">
    <source>
        <dbReference type="PROSITE-ProRule" id="PRU00076"/>
    </source>
</evidence>
<dbReference type="Pfam" id="PF00008">
    <property type="entry name" value="EGF"/>
    <property type="match status" value="1"/>
</dbReference>
<keyword evidence="1" id="KW-0245">EGF-like domain</keyword>
<dbReference type="Gene3D" id="2.10.25.10">
    <property type="entry name" value="Laminin"/>
    <property type="match status" value="1"/>
</dbReference>
<accession>A0AAV6TL24</accession>
<feature type="domain" description="EGF-like" evidence="2">
    <location>
        <begin position="84"/>
        <end position="125"/>
    </location>
</feature>
<feature type="disulfide bond" evidence="1">
    <location>
        <begin position="115"/>
        <end position="124"/>
    </location>
</feature>
<dbReference type="EMBL" id="JAFNEN010002996">
    <property type="protein sequence ID" value="KAG8172186.1"/>
    <property type="molecule type" value="Genomic_DNA"/>
</dbReference>
<dbReference type="PROSITE" id="PS01186">
    <property type="entry name" value="EGF_2"/>
    <property type="match status" value="1"/>
</dbReference>
<evidence type="ECO:0000313" key="4">
    <source>
        <dbReference type="Proteomes" id="UP000827092"/>
    </source>
</evidence>
<dbReference type="PROSITE" id="PS50026">
    <property type="entry name" value="EGF_3"/>
    <property type="match status" value="1"/>
</dbReference>
<comment type="caution">
    <text evidence="1">Lacks conserved residue(s) required for the propagation of feature annotation.</text>
</comment>
<keyword evidence="4" id="KW-1185">Reference proteome</keyword>
<sequence>MDLVSNVIAKLHILEQHVRQKLTLLKQTPISDRITTGPVTTNKTGEITTNTYECYCGENSVSCRLDGRRNKLCFCKDGFNQRRGMDICSRTCHSNADCRNDGICDRDGPGYFCLCREPFIGDRCELDVCNSMRFECRSKGADCVRQGTIGVCKCPMGKKMSLYNYCEDVCTFETCVYGTCEFKAYNFPQYMCKYVKSDFHLCTIVGAYK</sequence>
<comment type="caution">
    <text evidence="3">The sequence shown here is derived from an EMBL/GenBank/DDBJ whole genome shotgun (WGS) entry which is preliminary data.</text>
</comment>
<reference evidence="3 4" key="1">
    <citation type="journal article" date="2022" name="Nat. Ecol. Evol.">
        <title>A masculinizing supergene underlies an exaggerated male reproductive morph in a spider.</title>
        <authorList>
            <person name="Hendrickx F."/>
            <person name="De Corte Z."/>
            <person name="Sonet G."/>
            <person name="Van Belleghem S.M."/>
            <person name="Kostlbacher S."/>
            <person name="Vangestel C."/>
        </authorList>
    </citation>
    <scope>NUCLEOTIDE SEQUENCE [LARGE SCALE GENOMIC DNA]</scope>
    <source>
        <strain evidence="3">W744_W776</strain>
    </source>
</reference>
<dbReference type="CDD" id="cd00054">
    <property type="entry name" value="EGF_CA"/>
    <property type="match status" value="1"/>
</dbReference>
<gene>
    <name evidence="3" type="ORF">JTE90_026418</name>
</gene>
<protein>
    <recommendedName>
        <fullName evidence="2">EGF-like domain-containing protein</fullName>
    </recommendedName>
</protein>
<dbReference type="SUPFAM" id="SSF57196">
    <property type="entry name" value="EGF/Laminin"/>
    <property type="match status" value="1"/>
</dbReference>
<feature type="disulfide bond" evidence="1">
    <location>
        <begin position="88"/>
        <end position="98"/>
    </location>
</feature>